<dbReference type="PANTHER" id="PTHR43403:SF1">
    <property type="entry name" value="NAD-SPECIFIC GLUTAMATE DEHYDROGENASE"/>
    <property type="match status" value="1"/>
</dbReference>
<feature type="region of interest" description="Disordered" evidence="1">
    <location>
        <begin position="139"/>
        <end position="161"/>
    </location>
</feature>
<protein>
    <submittedName>
        <fullName evidence="3">NAD-specific glutamate dehydrogenase</fullName>
        <ecNumber evidence="3">1.4.1.2</ecNumber>
    </submittedName>
</protein>
<dbReference type="Pfam" id="PF21075">
    <property type="entry name" value="GDH_ACT1"/>
    <property type="match status" value="1"/>
</dbReference>
<evidence type="ECO:0000256" key="1">
    <source>
        <dbReference type="SAM" id="MobiDB-lite"/>
    </source>
</evidence>
<organism evidence="3 4">
    <name type="scientific">Mycobacterium talmoniae</name>
    <dbReference type="NCBI Taxonomy" id="1858794"/>
    <lineage>
        <taxon>Bacteria</taxon>
        <taxon>Bacillati</taxon>
        <taxon>Actinomycetota</taxon>
        <taxon>Actinomycetes</taxon>
        <taxon>Mycobacteriales</taxon>
        <taxon>Mycobacteriaceae</taxon>
        <taxon>Mycobacterium</taxon>
    </lineage>
</organism>
<gene>
    <name evidence="3" type="primary">gdh_4</name>
    <name evidence="3" type="ORF">C1Y40_02144</name>
</gene>
<evidence type="ECO:0000313" key="4">
    <source>
        <dbReference type="Proteomes" id="UP000238296"/>
    </source>
</evidence>
<comment type="caution">
    <text evidence="3">The sequence shown here is derived from an EMBL/GenBank/DDBJ whole genome shotgun (WGS) entry which is preliminary data.</text>
</comment>
<dbReference type="Proteomes" id="UP000238296">
    <property type="component" value="Unassembled WGS sequence"/>
</dbReference>
<proteinExistence type="predicted"/>
<accession>A0A2S8BLR8</accession>
<dbReference type="GO" id="GO:0004352">
    <property type="term" value="F:glutamate dehydrogenase (NAD+) activity"/>
    <property type="evidence" value="ECO:0007669"/>
    <property type="project" value="UniProtKB-EC"/>
</dbReference>
<dbReference type="InterPro" id="IPR024727">
    <property type="entry name" value="NAD_Glu_DH_N_ACT1"/>
</dbReference>
<feature type="domain" description="NAD-glutamate dehydrogenase N-terminal ACT1" evidence="2">
    <location>
        <begin position="60"/>
        <end position="145"/>
    </location>
</feature>
<dbReference type="GO" id="GO:0006538">
    <property type="term" value="P:L-glutamate catabolic process"/>
    <property type="evidence" value="ECO:0007669"/>
    <property type="project" value="InterPro"/>
</dbReference>
<dbReference type="InterPro" id="IPR007780">
    <property type="entry name" value="NAD_Glu_DH_bac"/>
</dbReference>
<keyword evidence="3" id="KW-0560">Oxidoreductase</keyword>
<dbReference type="EMBL" id="PPEA01000304">
    <property type="protein sequence ID" value="PQM47634.1"/>
    <property type="molecule type" value="Genomic_DNA"/>
</dbReference>
<dbReference type="EC" id="1.4.1.2" evidence="3"/>
<sequence length="178" mass="19131">MTVDAQWTPSTPPADIPRWVTLAYTATYRGPHSEAPEADTQPDDTVAIQRSAVMAVTPAMLGAHCRLAQHRPAGDSKVAVYAADDPGGFGPALQVITEYGAPLMDSLAVLLHRLGVAYVGIMNPVFTVRRDPAGQLLSVAPKTDERGGGGAMRPGSTSGWRRRWTRRRWPRPAGCCPM</sequence>
<evidence type="ECO:0000313" key="3">
    <source>
        <dbReference type="EMBL" id="PQM47634.1"/>
    </source>
</evidence>
<dbReference type="GO" id="GO:0004069">
    <property type="term" value="F:L-aspartate:2-oxoglutarate aminotransferase activity"/>
    <property type="evidence" value="ECO:0007669"/>
    <property type="project" value="InterPro"/>
</dbReference>
<name>A0A2S8BLR8_9MYCO</name>
<dbReference type="PANTHER" id="PTHR43403">
    <property type="entry name" value="NAD-SPECIFIC GLUTAMATE DEHYDROGENASE"/>
    <property type="match status" value="1"/>
</dbReference>
<evidence type="ECO:0000259" key="2">
    <source>
        <dbReference type="Pfam" id="PF21075"/>
    </source>
</evidence>
<reference evidence="3 4" key="1">
    <citation type="journal article" date="2017" name="Int. J. Syst. Evol. Microbiol.">
        <title>Mycobacterium talmoniae sp. nov., a slowly growing mycobacterium isolated from human respiratory samples.</title>
        <authorList>
            <person name="Davidson R.M."/>
            <person name="DeGroote M.A."/>
            <person name="Marola J.L."/>
            <person name="Buss S."/>
            <person name="Jones V."/>
            <person name="McNeil M.R."/>
            <person name="Freifeld A.G."/>
            <person name="Elaine Epperson L."/>
            <person name="Hasan N.A."/>
            <person name="Jackson M."/>
            <person name="Iwen P.C."/>
            <person name="Salfinger M."/>
            <person name="Strong M."/>
        </authorList>
    </citation>
    <scope>NUCLEOTIDE SEQUENCE [LARGE SCALE GENOMIC DNA]</scope>
    <source>
        <strain evidence="3 4">ATCC BAA-2683</strain>
    </source>
</reference>
<dbReference type="AlphaFoldDB" id="A0A2S8BLR8"/>